<dbReference type="Pfam" id="PF17989">
    <property type="entry name" value="ALP_N"/>
    <property type="match status" value="1"/>
</dbReference>
<protein>
    <submittedName>
        <fullName evidence="3">DnaK-like chaperon</fullName>
    </submittedName>
</protein>
<evidence type="ECO:0000313" key="3">
    <source>
        <dbReference type="EMBL" id="BES79914.1"/>
    </source>
</evidence>
<organism evidence="3 4">
    <name type="scientific">Yersinia phage vB_Yru_GN1</name>
    <dbReference type="NCBI Taxonomy" id="3074381"/>
    <lineage>
        <taxon>Viruses</taxon>
        <taxon>Duplodnaviria</taxon>
        <taxon>Heunggongvirae</taxon>
        <taxon>Uroviricota</taxon>
        <taxon>Caudoviricetes</taxon>
        <taxon>Caudoviricetes incertae sedis</taxon>
        <taxon>Sepahanvirus</taxon>
        <taxon>Sepahanvirus vB-Yru-GN1</taxon>
    </lineage>
</organism>
<dbReference type="InterPro" id="IPR040607">
    <property type="entry name" value="ALP_N"/>
</dbReference>
<feature type="domain" description="Actin-like protein N-terminal" evidence="1">
    <location>
        <begin position="7"/>
        <end position="139"/>
    </location>
</feature>
<name>A0AA86MC54_9CAUD</name>
<evidence type="ECO:0000259" key="1">
    <source>
        <dbReference type="Pfam" id="PF17989"/>
    </source>
</evidence>
<reference evidence="3 4" key="1">
    <citation type="submission" date="2023-09" db="EMBL/GenBank/DDBJ databases">
        <title>Analysis of phage genome (vB_Yru_GN1) of the bacterium (Yersinia ruckeri).</title>
        <authorList>
            <person name="Ganjoor M.S."/>
            <person name="Bouzari M."/>
            <person name="Soleimani-Delfan A."/>
        </authorList>
    </citation>
    <scope>NUCLEOTIDE SEQUENCE [LARGE SCALE GENOMIC DNA]</scope>
    <source>
        <strain evidence="4">vB_Yru_GN1</strain>
    </source>
</reference>
<dbReference type="Gene3D" id="3.30.420.40">
    <property type="match status" value="2"/>
</dbReference>
<dbReference type="CDD" id="cd10227">
    <property type="entry name" value="ASKHA_NBD_ParM-like"/>
    <property type="match status" value="1"/>
</dbReference>
<sequence>MSDKIIIDGGYSSMKAYHRREWYKIPTSISFANNTGLKFGESKNHYDFEGDAYTIGAGVSDETSFSTADFKFKYKFEPLIIKHLRDVLKIADDEVPEVVISLALVDYGHKEELAERCREYVINGKTIKNRITVMPQGIGAYIDYVTNIAKGVAPSDAFVIDIGYNTINAIYFDNGAPVRSKSRGYPNHGVSSIIKQFTHFLENSYSMAFSEQEAIKIFMKGKFTYNGELQPEVTGMIETLKSQFVKTLFNSVLVSDKKLISTSEKVILAGGGVYYFDSIDFPPNVDKVENPYEFSNIRGMMIDQI</sequence>
<dbReference type="Proteomes" id="UP001304813">
    <property type="component" value="Segment"/>
</dbReference>
<dbReference type="InterPro" id="IPR049067">
    <property type="entry name" value="MreB-like_C"/>
</dbReference>
<proteinExistence type="predicted"/>
<evidence type="ECO:0000313" key="4">
    <source>
        <dbReference type="Proteomes" id="UP001304813"/>
    </source>
</evidence>
<dbReference type="SUPFAM" id="SSF53067">
    <property type="entry name" value="Actin-like ATPase domain"/>
    <property type="match status" value="2"/>
</dbReference>
<dbReference type="Pfam" id="PF21522">
    <property type="entry name" value="MreB-like_C"/>
    <property type="match status" value="1"/>
</dbReference>
<evidence type="ECO:0000259" key="2">
    <source>
        <dbReference type="Pfam" id="PF21522"/>
    </source>
</evidence>
<dbReference type="InterPro" id="IPR043129">
    <property type="entry name" value="ATPase_NBD"/>
</dbReference>
<feature type="domain" description="Actin homologue MreB-like C-terminal" evidence="2">
    <location>
        <begin position="159"/>
        <end position="276"/>
    </location>
</feature>
<accession>A0AA86MC54</accession>
<dbReference type="EMBL" id="LC779065">
    <property type="protein sequence ID" value="BES79914.1"/>
    <property type="molecule type" value="Genomic_DNA"/>
</dbReference>
<keyword evidence="4" id="KW-1185">Reference proteome</keyword>